<keyword evidence="2" id="KW-1185">Reference proteome</keyword>
<accession>A0AAE3MIP2</accession>
<gene>
    <name evidence="1" type="ORF">OM074_19365</name>
</gene>
<evidence type="ECO:0000313" key="2">
    <source>
        <dbReference type="Proteomes" id="UP001207408"/>
    </source>
</evidence>
<dbReference type="RefSeq" id="WP_301202265.1">
    <property type="nucleotide sequence ID" value="NZ_JAPDPI010000061.1"/>
</dbReference>
<dbReference type="AlphaFoldDB" id="A0AAE3MIP2"/>
<protein>
    <submittedName>
        <fullName evidence="1">Uncharacterized protein</fullName>
    </submittedName>
</protein>
<dbReference type="Proteomes" id="UP001207408">
    <property type="component" value="Unassembled WGS sequence"/>
</dbReference>
<comment type="caution">
    <text evidence="1">The sequence shown here is derived from an EMBL/GenBank/DDBJ whole genome shotgun (WGS) entry which is preliminary data.</text>
</comment>
<proteinExistence type="predicted"/>
<dbReference type="EMBL" id="JAPDPI010000061">
    <property type="protein sequence ID" value="MCW3807797.1"/>
    <property type="molecule type" value="Genomic_DNA"/>
</dbReference>
<reference evidence="1" key="1">
    <citation type="submission" date="2022-10" db="EMBL/GenBank/DDBJ databases">
        <authorList>
            <person name="Yu W.X."/>
        </authorList>
    </citation>
    <scope>NUCLEOTIDE SEQUENCE</scope>
    <source>
        <strain evidence="1">D04</strain>
    </source>
</reference>
<evidence type="ECO:0000313" key="1">
    <source>
        <dbReference type="EMBL" id="MCW3807797.1"/>
    </source>
</evidence>
<sequence length="107" mass="11842">MKNEGLNSIKNKGKLHFKQWSNKGFAAFCSLGKVIHISSLSVSVALWVGQVVEHIEDILSLCIAQEINEDADELQDIELLQAIPALVNAPAEYAKSTLVINKNINRR</sequence>
<organism evidence="1 2">
    <name type="scientific">Plebeiibacterium marinum</name>
    <dbReference type="NCBI Taxonomy" id="2992111"/>
    <lineage>
        <taxon>Bacteria</taxon>
        <taxon>Pseudomonadati</taxon>
        <taxon>Bacteroidota</taxon>
        <taxon>Bacteroidia</taxon>
        <taxon>Marinilabiliales</taxon>
        <taxon>Marinilabiliaceae</taxon>
        <taxon>Plebeiibacterium</taxon>
    </lineage>
</organism>
<name>A0AAE3MIP2_9BACT</name>